<reference evidence="12" key="1">
    <citation type="journal article" date="2023" name="Mol. Phylogenet. Evol.">
        <title>Genome-scale phylogeny and comparative genomics of the fungal order Sordariales.</title>
        <authorList>
            <person name="Hensen N."/>
            <person name="Bonometti L."/>
            <person name="Westerberg I."/>
            <person name="Brannstrom I.O."/>
            <person name="Guillou S."/>
            <person name="Cros-Aarteil S."/>
            <person name="Calhoun S."/>
            <person name="Haridas S."/>
            <person name="Kuo A."/>
            <person name="Mondo S."/>
            <person name="Pangilinan J."/>
            <person name="Riley R."/>
            <person name="LaButti K."/>
            <person name="Andreopoulos B."/>
            <person name="Lipzen A."/>
            <person name="Chen C."/>
            <person name="Yan M."/>
            <person name="Daum C."/>
            <person name="Ng V."/>
            <person name="Clum A."/>
            <person name="Steindorff A."/>
            <person name="Ohm R.A."/>
            <person name="Martin F."/>
            <person name="Silar P."/>
            <person name="Natvig D.O."/>
            <person name="Lalanne C."/>
            <person name="Gautier V."/>
            <person name="Ament-Velasquez S.L."/>
            <person name="Kruys A."/>
            <person name="Hutchinson M.I."/>
            <person name="Powell A.J."/>
            <person name="Barry K."/>
            <person name="Miller A.N."/>
            <person name="Grigoriev I.V."/>
            <person name="Debuchy R."/>
            <person name="Gladieux P."/>
            <person name="Hiltunen Thoren M."/>
            <person name="Johannesson H."/>
        </authorList>
    </citation>
    <scope>NUCLEOTIDE SEQUENCE</scope>
    <source>
        <strain evidence="12">CBS 314.62</strain>
    </source>
</reference>
<dbReference type="InterPro" id="IPR001227">
    <property type="entry name" value="Ac_transferase_dom_sf"/>
</dbReference>
<keyword evidence="6" id="KW-0511">Multifunctional enzyme</keyword>
<dbReference type="Gene3D" id="3.40.50.150">
    <property type="entry name" value="Vaccinia Virus protein VP39"/>
    <property type="match status" value="1"/>
</dbReference>
<dbReference type="SMART" id="SM00823">
    <property type="entry name" value="PKS_PP"/>
    <property type="match status" value="1"/>
</dbReference>
<dbReference type="InterPro" id="IPR016035">
    <property type="entry name" value="Acyl_Trfase/lysoPLipase"/>
</dbReference>
<dbReference type="InterPro" id="IPR016036">
    <property type="entry name" value="Malonyl_transacylase_ACP-bd"/>
</dbReference>
<dbReference type="InterPro" id="IPR049900">
    <property type="entry name" value="PKS_mFAS_DH"/>
</dbReference>
<feature type="active site" description="Proton donor; for dehydratase activity" evidence="8">
    <location>
        <position position="1218"/>
    </location>
</feature>
<keyword evidence="7" id="KW-0012">Acyltransferase</keyword>
<dbReference type="CDD" id="cd00833">
    <property type="entry name" value="PKS"/>
    <property type="match status" value="1"/>
</dbReference>
<dbReference type="PROSITE" id="PS00012">
    <property type="entry name" value="PHOSPHOPANTETHEINE"/>
    <property type="match status" value="1"/>
</dbReference>
<dbReference type="SMART" id="SM00826">
    <property type="entry name" value="PKS_DH"/>
    <property type="match status" value="1"/>
</dbReference>
<dbReference type="Gene3D" id="1.10.1200.10">
    <property type="entry name" value="ACP-like"/>
    <property type="match status" value="1"/>
</dbReference>
<dbReference type="InterPro" id="IPR014030">
    <property type="entry name" value="Ketoacyl_synth_N"/>
</dbReference>
<dbReference type="InterPro" id="IPR013217">
    <property type="entry name" value="Methyltransf_12"/>
</dbReference>
<evidence type="ECO:0000313" key="13">
    <source>
        <dbReference type="Proteomes" id="UP001270362"/>
    </source>
</evidence>
<accession>A0AAE0WZU3</accession>
<dbReference type="Proteomes" id="UP001270362">
    <property type="component" value="Unassembled WGS sequence"/>
</dbReference>
<dbReference type="SUPFAM" id="SSF52151">
    <property type="entry name" value="FabD/lysophospholipase-like"/>
    <property type="match status" value="1"/>
</dbReference>
<dbReference type="PANTHER" id="PTHR43775">
    <property type="entry name" value="FATTY ACID SYNTHASE"/>
    <property type="match status" value="1"/>
</dbReference>
<dbReference type="Gene3D" id="3.40.366.10">
    <property type="entry name" value="Malonyl-Coenzyme A Acyl Carrier Protein, domain 2"/>
    <property type="match status" value="2"/>
</dbReference>
<dbReference type="Pfam" id="PF02801">
    <property type="entry name" value="Ketoacyl-synt_C"/>
    <property type="match status" value="1"/>
</dbReference>
<keyword evidence="3" id="KW-0808">Transferase</keyword>
<dbReference type="InterPro" id="IPR029063">
    <property type="entry name" value="SAM-dependent_MTases_sf"/>
</dbReference>
<dbReference type="InterPro" id="IPR049552">
    <property type="entry name" value="PKS_DH_N"/>
</dbReference>
<evidence type="ECO:0000256" key="3">
    <source>
        <dbReference type="ARBA" id="ARBA00022679"/>
    </source>
</evidence>
<dbReference type="Pfam" id="PF23297">
    <property type="entry name" value="ACP_SdgA_C"/>
    <property type="match status" value="1"/>
</dbReference>
<evidence type="ECO:0000259" key="10">
    <source>
        <dbReference type="PROSITE" id="PS52004"/>
    </source>
</evidence>
<dbReference type="SUPFAM" id="SSF53335">
    <property type="entry name" value="S-adenosyl-L-methionine-dependent methyltransferases"/>
    <property type="match status" value="1"/>
</dbReference>
<dbReference type="EMBL" id="JAULSO010000006">
    <property type="protein sequence ID" value="KAK3681631.1"/>
    <property type="molecule type" value="Genomic_DNA"/>
</dbReference>
<dbReference type="Pfam" id="PF08240">
    <property type="entry name" value="ADH_N"/>
    <property type="match status" value="1"/>
</dbReference>
<keyword evidence="13" id="KW-1185">Reference proteome</keyword>
<evidence type="ECO:0008006" key="14">
    <source>
        <dbReference type="Google" id="ProtNLM"/>
    </source>
</evidence>
<dbReference type="Pfam" id="PF00109">
    <property type="entry name" value="ketoacyl-synt"/>
    <property type="match status" value="1"/>
</dbReference>
<comment type="caution">
    <text evidence="12">The sequence shown here is derived from an EMBL/GenBank/DDBJ whole genome shotgun (WGS) entry which is preliminary data.</text>
</comment>
<dbReference type="InterPro" id="IPR049551">
    <property type="entry name" value="PKS_DH_C"/>
</dbReference>
<dbReference type="InterPro" id="IPR042104">
    <property type="entry name" value="PKS_dehydratase_sf"/>
</dbReference>
<evidence type="ECO:0000256" key="7">
    <source>
        <dbReference type="ARBA" id="ARBA00023315"/>
    </source>
</evidence>
<dbReference type="CDD" id="cd05195">
    <property type="entry name" value="enoyl_red"/>
    <property type="match status" value="1"/>
</dbReference>
<protein>
    <recommendedName>
        <fullName evidence="14">Polyketide synthase</fullName>
    </recommendedName>
</protein>
<evidence type="ECO:0000259" key="9">
    <source>
        <dbReference type="PROSITE" id="PS50075"/>
    </source>
</evidence>
<evidence type="ECO:0000256" key="4">
    <source>
        <dbReference type="ARBA" id="ARBA00022857"/>
    </source>
</evidence>
<dbReference type="SUPFAM" id="SSF50129">
    <property type="entry name" value="GroES-like"/>
    <property type="match status" value="1"/>
</dbReference>
<dbReference type="CDD" id="cd02440">
    <property type="entry name" value="AdoMet_MTases"/>
    <property type="match status" value="1"/>
</dbReference>
<dbReference type="Gene3D" id="3.10.129.110">
    <property type="entry name" value="Polyketide synthase dehydratase"/>
    <property type="match status" value="1"/>
</dbReference>
<keyword evidence="4" id="KW-0521">NADP</keyword>
<dbReference type="Gene3D" id="3.40.50.720">
    <property type="entry name" value="NAD(P)-binding Rossmann-like Domain"/>
    <property type="match status" value="2"/>
</dbReference>
<evidence type="ECO:0000256" key="6">
    <source>
        <dbReference type="ARBA" id="ARBA00023268"/>
    </source>
</evidence>
<dbReference type="Gene3D" id="3.40.47.10">
    <property type="match status" value="1"/>
</dbReference>
<dbReference type="InterPro" id="IPR016039">
    <property type="entry name" value="Thiolase-like"/>
</dbReference>
<evidence type="ECO:0000256" key="1">
    <source>
        <dbReference type="ARBA" id="ARBA00022450"/>
    </source>
</evidence>
<dbReference type="InterPro" id="IPR011032">
    <property type="entry name" value="GroES-like_sf"/>
</dbReference>
<reference evidence="12" key="2">
    <citation type="submission" date="2023-06" db="EMBL/GenBank/DDBJ databases">
        <authorList>
            <consortium name="Lawrence Berkeley National Laboratory"/>
            <person name="Haridas S."/>
            <person name="Hensen N."/>
            <person name="Bonometti L."/>
            <person name="Westerberg I."/>
            <person name="Brannstrom I.O."/>
            <person name="Guillou S."/>
            <person name="Cros-Aarteil S."/>
            <person name="Calhoun S."/>
            <person name="Kuo A."/>
            <person name="Mondo S."/>
            <person name="Pangilinan J."/>
            <person name="Riley R."/>
            <person name="Labutti K."/>
            <person name="Andreopoulos B."/>
            <person name="Lipzen A."/>
            <person name="Chen C."/>
            <person name="Yanf M."/>
            <person name="Daum C."/>
            <person name="Ng V."/>
            <person name="Clum A."/>
            <person name="Steindorff A."/>
            <person name="Ohm R."/>
            <person name="Martin F."/>
            <person name="Silar P."/>
            <person name="Natvig D."/>
            <person name="Lalanne C."/>
            <person name="Gautier V."/>
            <person name="Ament-Velasquez S.L."/>
            <person name="Kruys A."/>
            <person name="Hutchinson M.I."/>
            <person name="Powell A.J."/>
            <person name="Barry K."/>
            <person name="Miller A.N."/>
            <person name="Grigoriev I.V."/>
            <person name="Debuchy R."/>
            <person name="Gladieux P."/>
            <person name="Thoren M.H."/>
            <person name="Johannesson H."/>
        </authorList>
    </citation>
    <scope>NUCLEOTIDE SEQUENCE</scope>
    <source>
        <strain evidence="12">CBS 314.62</strain>
    </source>
</reference>
<feature type="domain" description="PKS/mFAS DH" evidence="11">
    <location>
        <begin position="997"/>
        <end position="1305"/>
    </location>
</feature>
<dbReference type="InterPro" id="IPR013968">
    <property type="entry name" value="PKS_KR"/>
</dbReference>
<dbReference type="Pfam" id="PF13602">
    <property type="entry name" value="ADH_zinc_N_2"/>
    <property type="match status" value="1"/>
</dbReference>
<feature type="region of interest" description="C-terminal hotdog fold" evidence="8">
    <location>
        <begin position="1154"/>
        <end position="1305"/>
    </location>
</feature>
<dbReference type="InterPro" id="IPR036291">
    <property type="entry name" value="NAD(P)-bd_dom_sf"/>
</dbReference>
<evidence type="ECO:0000313" key="12">
    <source>
        <dbReference type="EMBL" id="KAK3681631.1"/>
    </source>
</evidence>
<evidence type="ECO:0000259" key="11">
    <source>
        <dbReference type="PROSITE" id="PS52019"/>
    </source>
</evidence>
<dbReference type="GO" id="GO:0006633">
    <property type="term" value="P:fatty acid biosynthetic process"/>
    <property type="evidence" value="ECO:0007669"/>
    <property type="project" value="TreeGrafter"/>
</dbReference>
<keyword evidence="1" id="KW-0596">Phosphopantetheine</keyword>
<dbReference type="Pfam" id="PF14765">
    <property type="entry name" value="PS-DH"/>
    <property type="match status" value="1"/>
</dbReference>
<dbReference type="InterPro" id="IPR020806">
    <property type="entry name" value="PKS_PP-bd"/>
</dbReference>
<dbReference type="InterPro" id="IPR006162">
    <property type="entry name" value="Ppantetheine_attach_site"/>
</dbReference>
<dbReference type="Gene3D" id="3.30.70.3290">
    <property type="match status" value="1"/>
</dbReference>
<dbReference type="Pfam" id="PF16197">
    <property type="entry name" value="KAsynt_C_assoc"/>
    <property type="match status" value="1"/>
</dbReference>
<dbReference type="Pfam" id="PF21089">
    <property type="entry name" value="PKS_DH_N"/>
    <property type="match status" value="1"/>
</dbReference>
<dbReference type="Gene3D" id="3.90.180.10">
    <property type="entry name" value="Medium-chain alcohol dehydrogenases, catalytic domain"/>
    <property type="match status" value="1"/>
</dbReference>
<dbReference type="Pfam" id="PF08659">
    <property type="entry name" value="KR"/>
    <property type="match status" value="1"/>
</dbReference>
<dbReference type="InterPro" id="IPR020841">
    <property type="entry name" value="PKS_Beta-ketoAc_synthase_dom"/>
</dbReference>
<dbReference type="SMART" id="SM00825">
    <property type="entry name" value="PKS_KS"/>
    <property type="match status" value="1"/>
</dbReference>
<dbReference type="PROSITE" id="PS52004">
    <property type="entry name" value="KS3_2"/>
    <property type="match status" value="1"/>
</dbReference>
<dbReference type="InterPro" id="IPR036736">
    <property type="entry name" value="ACP-like_sf"/>
</dbReference>
<dbReference type="Pfam" id="PF08242">
    <property type="entry name" value="Methyltransf_12"/>
    <property type="match status" value="1"/>
</dbReference>
<dbReference type="InterPro" id="IPR013154">
    <property type="entry name" value="ADH-like_N"/>
</dbReference>
<evidence type="ECO:0000256" key="5">
    <source>
        <dbReference type="ARBA" id="ARBA00023002"/>
    </source>
</evidence>
<dbReference type="PROSITE" id="PS52019">
    <property type="entry name" value="PKS_MFAS_DH"/>
    <property type="match status" value="1"/>
</dbReference>
<dbReference type="InterPro" id="IPR057326">
    <property type="entry name" value="KR_dom"/>
</dbReference>
<dbReference type="SUPFAM" id="SSF53901">
    <property type="entry name" value="Thiolase-like"/>
    <property type="match status" value="1"/>
</dbReference>
<dbReference type="GO" id="GO:0004312">
    <property type="term" value="F:fatty acid synthase activity"/>
    <property type="evidence" value="ECO:0007669"/>
    <property type="project" value="TreeGrafter"/>
</dbReference>
<dbReference type="FunFam" id="3.40.50.720:FF:000209">
    <property type="entry name" value="Polyketide synthase Pks12"/>
    <property type="match status" value="1"/>
</dbReference>
<dbReference type="InterPro" id="IPR032821">
    <property type="entry name" value="PKS_assoc"/>
</dbReference>
<dbReference type="Pfam" id="PF00698">
    <property type="entry name" value="Acyl_transf_1"/>
    <property type="match status" value="1"/>
</dbReference>
<dbReference type="SUPFAM" id="SSF55048">
    <property type="entry name" value="Probable ACP-binding domain of malonyl-CoA ACP transacylase"/>
    <property type="match status" value="1"/>
</dbReference>
<feature type="region of interest" description="N-terminal hotdog fold" evidence="8">
    <location>
        <begin position="997"/>
        <end position="1139"/>
    </location>
</feature>
<sequence>MTMEDVKSDWATEPIAIIGLSCKFAGDASNPAKLWDMLAEGRNAWSEIPSTRFNPKGVYHPDSERLSTSHVKGAHFIQEDVGLFDAPFFNYSAETAAALDPQYRIQLESTYEALENAGISMSQIAGSDTSVYAGIFTHDYHEGIIRDEDNLPRFLPIGTLSAMASNRISHFFDLRGASMTVDTGCSTGLVALHQAVLGLRTGEASMSIVSGANLMLTPDIFKVFSSLGMLGPDGKCYAFDARANGYGRGEGVGTVVIKRLRDAVAAGDPIRAVIRETFLNQDGKTETITSPSQSAQEALMRECYRRAGLSPQDTQYFEAHGTGTPTGDPIEARAIAAVFGGPERTEKLRIGSIKTNIGHTEAASGLAGLIKVVLALEKGQIPPSVNFDKPNPKLKLDEWGLKVATELEPWPASAAGEGDEFPRRASLNNFGYGGANSHVIIEDARMWNRPPPIQMDLGFHVGDRSEVLLFYGRDEQACQRMVANTKEYLQKRKRDEPDMTVKAVVTLMKSLCWTLSKRRTRFPWVSAHATPYSTDLEQVIRGLDVPQFKPVRLSSVAPRIGMVFTGQGAQWHAMGRELLAAFPIFRSTLFAAEGCLRGFGADWSLLEELMRDAATTRVHDTALSIPICVAVQIALVRLLRFWGITPTAVTSHSSGEIAAAYAVGALTLRQAMAAAYYRATMAADKTLMNGSGPKGAMVAVGVGHEAAQDFLDRITSSNGTAVVACVNSPSSVTIAGDEAAVLEVEQLARGDNVFARRLRVDTGYHSHHMLPIAESYRQALRAVLQEDTSKEHEDEKRLAALEVPAGVHWAEPYREALRDALAAEADTLSAQGSVAFSSAVTGGRISQLEELADPEHWVASLLQPVQFVDAFTDMVLGDMDESGTSVDFTLEIGPHTALGGPIKEILAEPEFEGLDVKYMGCLVRNEDSRDTMRAAALNLLRAGLPIKQANISFPWGKWPFDPRVRTDLPSYPWNHSTRHWSEARTNRAYRERDQQPHDFLGALEPGINPEAATWRQVVRVSENSWLRDHVVQGNILYPGAGFVCLAIEGMKQLTDIDFAKNPNKTGEVSGYRLRDVEVLQALIVPETAEGVEVHTVIRSVDSKTIGARGWKEFDVSSVSADSQWTQHAKGLITIEFDVAAPPPQTASFLTESGYTRRVDPEDMFANLRTKGLNHGPLFQNTTSIVQDGKSKEARCVTTIEVADLGRPGNHVLHPTTLDSVFISSYAALPGSGGNDDSPMVPRSIHKLWVSSVIATTAGHNFTCNTKLPHRDARSYEADILVLDEAEPVLELQGFVGQSLGRSASDSQDKQPWTKELCSEVTWAPDLALSLGLPGALPAVKNKLSPPKEMDPGDRDVLMGLRRVCVYFCHDAQLALTEDDVARLEPHFVKFYTWMQDTLELAASRGLGPDSDTWTSDEPEKRQKYIALAATQSVDGELICQLGPLLVPMLRGERAPLEAMMEGRLLYKYYANAFRMGPAFTQFTALLRAVAHKNPRARILEIGAGTGAATRHALTRLDADKEAGPPCETWHFTDISSGFFEAARAEFAAWGNLLEFDRLDIEQRPETQGFKLASYDIVVACQVLHATKSMARTMDHVHRLMKPGATLLLMETTQDQVDLQFIFGLLPGWWLSEEPERSSSPSLSVPLWDKVLKGAGFSGIDIELRDCETDDDMYSISNILSTAPARPFKLTANSVVVVTSAKAPPPAAWLQSLRESIAKVTEGALPAVQALEAAATAEAYSTKICVFVGEVDQPVLHTLDAAGLQGIKTMATGCKGLLWVTRGAAVECVKPELALAMGFLRVLRSEYVGRRFPILDLDPHTPVWSTPGITAIVHVLQACLGTPDDVYSITAEAAPVESEFAVRDGLILVPRVSKDEVRNKLLTPEAPDWSVPESIPEAPLFQDGRPLRLEVGIPGLLDTLAFDDDKEIESLIPSKTDDSHLTTAADDDIVEIQPHAYGLNFRDVMVAMGQLRERVMGLECAGIITHVGSEAAAQGFAVGDRVMALLLGPFASRARVSWHGVAHMPEGMSFDDAASLPMIFSTAYVALVDAAHLRTGQSVLIHAAAGGVGQAAIMLAKDYLGAEVYATVGSQEKRDLLTREYGIPPERIFNSRDASFAPAVLAATGGRGVDVVLNSLAGPLLQAGFDVLAPFGHFVEIGKRDLEGNSLLEMGTFSRVASFTALDMMTLLRERGPHAHRVLSEVARLAGQKTIGPIHPVTVFPMRQVARAFRLLQTGKHTGKVILSITPDEQVRVLPRAPTPKLRPDASYLLVGGVGGLGRSIAHWLVDHGARNLILLSRSAGAQNSGPFAAQLREAGCRVIAVSCDVADKADLNRALDSCASQLPSIRGVIQGAMVLQDSILEQMTLADWQTAIRPKIAGSWNLHERFSAPDSLDFFVLLSSLSCILGWASQANYAAGGSYQDALARARHAAHLPAVSIDIGSVKGVGYVAESRAVSDRIRKAAQSLVLPDEAVLGAIGAAILHPLTHPQILLGLNTGPGPHWDPASESQIGRDARFVPLKYRRPASAMAGGAQHGSTAAEGDRPLAARLQEASSHAEATRLVGDAIAAKLGDIFMIPTDDIDQAKPPSLYGVDSLVAVELRNMIMLQAAADVSIFSILQSASLAVLASDVVAKSAHVEMVA</sequence>
<dbReference type="InterPro" id="IPR056501">
    <property type="entry name" value="NAD-bd_HRPKS_sdrA"/>
</dbReference>
<dbReference type="GO" id="GO:1901336">
    <property type="term" value="P:lactone biosynthetic process"/>
    <property type="evidence" value="ECO:0007669"/>
    <property type="project" value="UniProtKB-ARBA"/>
</dbReference>
<dbReference type="SMART" id="SM00827">
    <property type="entry name" value="PKS_AT"/>
    <property type="match status" value="1"/>
</dbReference>
<dbReference type="GO" id="GO:0030639">
    <property type="term" value="P:polyketide biosynthetic process"/>
    <property type="evidence" value="ECO:0007669"/>
    <property type="project" value="UniProtKB-ARBA"/>
</dbReference>
<feature type="domain" description="Ketosynthase family 3 (KS3)" evidence="10">
    <location>
        <begin position="12"/>
        <end position="443"/>
    </location>
</feature>
<dbReference type="InterPro" id="IPR050091">
    <property type="entry name" value="PKS_NRPS_Biosynth_Enz"/>
</dbReference>
<dbReference type="SMART" id="SM00822">
    <property type="entry name" value="PKS_KR"/>
    <property type="match status" value="1"/>
</dbReference>
<dbReference type="SUPFAM" id="SSF51735">
    <property type="entry name" value="NAD(P)-binding Rossmann-fold domains"/>
    <property type="match status" value="3"/>
</dbReference>
<dbReference type="InterPro" id="IPR014031">
    <property type="entry name" value="Ketoacyl_synth_C"/>
</dbReference>
<gene>
    <name evidence="12" type="ORF">B0T22DRAFT_299554</name>
</gene>
<evidence type="ECO:0000256" key="8">
    <source>
        <dbReference type="PROSITE-ProRule" id="PRU01363"/>
    </source>
</evidence>
<dbReference type="SMART" id="SM00829">
    <property type="entry name" value="PKS_ER"/>
    <property type="match status" value="1"/>
</dbReference>
<evidence type="ECO:0000256" key="2">
    <source>
        <dbReference type="ARBA" id="ARBA00022553"/>
    </source>
</evidence>
<dbReference type="GO" id="GO:0031177">
    <property type="term" value="F:phosphopantetheine binding"/>
    <property type="evidence" value="ECO:0007669"/>
    <property type="project" value="InterPro"/>
</dbReference>
<feature type="active site" description="Proton acceptor; for dehydratase activity" evidence="8">
    <location>
        <position position="1029"/>
    </location>
</feature>
<dbReference type="Pfam" id="PF23114">
    <property type="entry name" value="NAD-bd_HRPKS_sdrA"/>
    <property type="match status" value="1"/>
</dbReference>
<dbReference type="InterPro" id="IPR009081">
    <property type="entry name" value="PP-bd_ACP"/>
</dbReference>
<organism evidence="12 13">
    <name type="scientific">Podospora appendiculata</name>
    <dbReference type="NCBI Taxonomy" id="314037"/>
    <lineage>
        <taxon>Eukaryota</taxon>
        <taxon>Fungi</taxon>
        <taxon>Dikarya</taxon>
        <taxon>Ascomycota</taxon>
        <taxon>Pezizomycotina</taxon>
        <taxon>Sordariomycetes</taxon>
        <taxon>Sordariomycetidae</taxon>
        <taxon>Sordariales</taxon>
        <taxon>Podosporaceae</taxon>
        <taxon>Podospora</taxon>
    </lineage>
</organism>
<keyword evidence="2" id="KW-0597">Phosphoprotein</keyword>
<keyword evidence="5" id="KW-0560">Oxidoreductase</keyword>
<dbReference type="PROSITE" id="PS50075">
    <property type="entry name" value="CARRIER"/>
    <property type="match status" value="1"/>
</dbReference>
<feature type="domain" description="Carrier" evidence="9">
    <location>
        <begin position="2556"/>
        <end position="2633"/>
    </location>
</feature>
<dbReference type="PANTHER" id="PTHR43775:SF29">
    <property type="entry name" value="ASPERFURANONE POLYKETIDE SYNTHASE AFOG-RELATED"/>
    <property type="match status" value="1"/>
</dbReference>
<proteinExistence type="predicted"/>
<name>A0AAE0WZU3_9PEZI</name>
<dbReference type="InterPro" id="IPR020807">
    <property type="entry name" value="PKS_DH"/>
</dbReference>
<dbReference type="GO" id="GO:0016491">
    <property type="term" value="F:oxidoreductase activity"/>
    <property type="evidence" value="ECO:0007669"/>
    <property type="project" value="UniProtKB-KW"/>
</dbReference>
<dbReference type="InterPro" id="IPR020843">
    <property type="entry name" value="ER"/>
</dbReference>
<dbReference type="InterPro" id="IPR014043">
    <property type="entry name" value="Acyl_transferase_dom"/>
</dbReference>